<comment type="catalytic activity">
    <reaction evidence="11">
        <text>Couples ATP hydrolysis with the unwinding of duplex DNA by translocating in the 3'-5' direction.</text>
        <dbReference type="EC" id="5.6.2.4"/>
    </reaction>
</comment>
<dbReference type="GO" id="GO:0033202">
    <property type="term" value="C:DNA helicase complex"/>
    <property type="evidence" value="ECO:0007669"/>
    <property type="project" value="TreeGrafter"/>
</dbReference>
<dbReference type="InterPro" id="IPR000212">
    <property type="entry name" value="DNA_helicase_UvrD/REP"/>
</dbReference>
<dbReference type="PANTHER" id="PTHR11070:SF48">
    <property type="entry name" value="ATP-DEPENDENT HELICASE_NUCLEASE SUBUNIT A"/>
    <property type="match status" value="1"/>
</dbReference>
<comment type="caution">
    <text evidence="18">The sequence shown here is derived from an EMBL/GenBank/DDBJ whole genome shotgun (WGS) entry which is preliminary data.</text>
</comment>
<evidence type="ECO:0000256" key="3">
    <source>
        <dbReference type="ARBA" id="ARBA00022763"/>
    </source>
</evidence>
<dbReference type="GO" id="GO:0004527">
    <property type="term" value="F:exonuclease activity"/>
    <property type="evidence" value="ECO:0007669"/>
    <property type="project" value="UniProtKB-KW"/>
</dbReference>
<keyword evidence="10" id="KW-0413">Isomerase</keyword>
<evidence type="ECO:0000256" key="8">
    <source>
        <dbReference type="ARBA" id="ARBA00023125"/>
    </source>
</evidence>
<dbReference type="InterPro" id="IPR014017">
    <property type="entry name" value="DNA_helicase_UvrD-like_C"/>
</dbReference>
<dbReference type="Gene3D" id="1.10.486.10">
    <property type="entry name" value="PCRA, domain 4"/>
    <property type="match status" value="1"/>
</dbReference>
<organism evidence="18 19">
    <name type="scientific">Caldisalinibacter kiritimatiensis</name>
    <dbReference type="NCBI Taxonomy" id="1304284"/>
    <lineage>
        <taxon>Bacteria</taxon>
        <taxon>Bacillati</taxon>
        <taxon>Bacillota</taxon>
        <taxon>Tissierellia</taxon>
        <taxon>Tissierellales</taxon>
        <taxon>Thermohalobacteraceae</taxon>
        <taxon>Caldisalinibacter</taxon>
    </lineage>
</organism>
<dbReference type="InterPro" id="IPR014016">
    <property type="entry name" value="UvrD-like_ATP-bd"/>
</dbReference>
<dbReference type="GO" id="GO:0005524">
    <property type="term" value="F:ATP binding"/>
    <property type="evidence" value="ECO:0007669"/>
    <property type="project" value="UniProtKB-UniRule"/>
</dbReference>
<dbReference type="PROSITE" id="PS51217">
    <property type="entry name" value="UVRD_HELICASE_CTER"/>
    <property type="match status" value="1"/>
</dbReference>
<gene>
    <name evidence="18" type="ORF">L21TH_1714</name>
</gene>
<dbReference type="InterPro" id="IPR011335">
    <property type="entry name" value="Restrct_endonuc-II-like"/>
</dbReference>
<reference evidence="18 19" key="1">
    <citation type="journal article" date="2015" name="Geomicrobiol. J.">
        <title>Caldisalinibacter kiritimatiensis gen. nov., sp. nov., a moderately thermohalophilic thiosulfate-reducing bacterium from a hypersaline microbial mat.</title>
        <authorList>
            <person name="Ben Hania W."/>
            <person name="Joseph M."/>
            <person name="Fiebig A."/>
            <person name="Bunk B."/>
            <person name="Klenk H.-P."/>
            <person name="Fardeau M.-L."/>
            <person name="Spring S."/>
        </authorList>
    </citation>
    <scope>NUCLEOTIDE SEQUENCE [LARGE SCALE GENOMIC DNA]</scope>
    <source>
        <strain evidence="18 19">L21-TH-D2</strain>
    </source>
</reference>
<dbReference type="GO" id="GO:0043138">
    <property type="term" value="F:3'-5' DNA helicase activity"/>
    <property type="evidence" value="ECO:0007669"/>
    <property type="project" value="UniProtKB-EC"/>
</dbReference>
<evidence type="ECO:0000256" key="1">
    <source>
        <dbReference type="ARBA" id="ARBA00022722"/>
    </source>
</evidence>
<evidence type="ECO:0000256" key="4">
    <source>
        <dbReference type="ARBA" id="ARBA00022801"/>
    </source>
</evidence>
<dbReference type="InterPro" id="IPR011604">
    <property type="entry name" value="PDDEXK-like_dom_sf"/>
</dbReference>
<evidence type="ECO:0000256" key="6">
    <source>
        <dbReference type="ARBA" id="ARBA00022839"/>
    </source>
</evidence>
<comment type="catalytic activity">
    <reaction evidence="13">
        <text>ATP + H2O = ADP + phosphate + H(+)</text>
        <dbReference type="Rhea" id="RHEA:13065"/>
        <dbReference type="ChEBI" id="CHEBI:15377"/>
        <dbReference type="ChEBI" id="CHEBI:15378"/>
        <dbReference type="ChEBI" id="CHEBI:30616"/>
        <dbReference type="ChEBI" id="CHEBI:43474"/>
        <dbReference type="ChEBI" id="CHEBI:456216"/>
        <dbReference type="EC" id="5.6.2.4"/>
    </reaction>
</comment>
<dbReference type="STRING" id="1304284.L21TH_1714"/>
<evidence type="ECO:0000256" key="12">
    <source>
        <dbReference type="ARBA" id="ARBA00034808"/>
    </source>
</evidence>
<accession>R1CD63</accession>
<evidence type="ECO:0000256" key="11">
    <source>
        <dbReference type="ARBA" id="ARBA00034617"/>
    </source>
</evidence>
<evidence type="ECO:0000256" key="10">
    <source>
        <dbReference type="ARBA" id="ARBA00023235"/>
    </source>
</evidence>
<evidence type="ECO:0000259" key="16">
    <source>
        <dbReference type="PROSITE" id="PS51198"/>
    </source>
</evidence>
<evidence type="ECO:0000256" key="7">
    <source>
        <dbReference type="ARBA" id="ARBA00022840"/>
    </source>
</evidence>
<dbReference type="SUPFAM" id="SSF52980">
    <property type="entry name" value="Restriction endonuclease-like"/>
    <property type="match status" value="1"/>
</dbReference>
<evidence type="ECO:0000256" key="13">
    <source>
        <dbReference type="ARBA" id="ARBA00048988"/>
    </source>
</evidence>
<evidence type="ECO:0000256" key="14">
    <source>
        <dbReference type="PROSITE-ProRule" id="PRU00560"/>
    </source>
</evidence>
<evidence type="ECO:0000256" key="15">
    <source>
        <dbReference type="SAM" id="Coils"/>
    </source>
</evidence>
<keyword evidence="2 14" id="KW-0547">Nucleotide-binding</keyword>
<evidence type="ECO:0000259" key="17">
    <source>
        <dbReference type="PROSITE" id="PS51217"/>
    </source>
</evidence>
<keyword evidence="6" id="KW-0269">Exonuclease</keyword>
<dbReference type="GO" id="GO:0000725">
    <property type="term" value="P:recombinational repair"/>
    <property type="evidence" value="ECO:0007669"/>
    <property type="project" value="TreeGrafter"/>
</dbReference>
<dbReference type="GO" id="GO:0003677">
    <property type="term" value="F:DNA binding"/>
    <property type="evidence" value="ECO:0007669"/>
    <property type="project" value="UniProtKB-KW"/>
</dbReference>
<dbReference type="PROSITE" id="PS51198">
    <property type="entry name" value="UVRD_HELICASE_ATP_BIND"/>
    <property type="match status" value="1"/>
</dbReference>
<evidence type="ECO:0000256" key="5">
    <source>
        <dbReference type="ARBA" id="ARBA00022806"/>
    </source>
</evidence>
<keyword evidence="9" id="KW-0234">DNA repair</keyword>
<dbReference type="eggNOG" id="COG1074">
    <property type="taxonomic scope" value="Bacteria"/>
</dbReference>
<name>R1CD63_9FIRM</name>
<keyword evidence="3" id="KW-0227">DNA damage</keyword>
<evidence type="ECO:0000256" key="2">
    <source>
        <dbReference type="ARBA" id="ARBA00022741"/>
    </source>
</evidence>
<feature type="coiled-coil region" evidence="15">
    <location>
        <begin position="260"/>
        <end position="287"/>
    </location>
</feature>
<dbReference type="Pfam" id="PF12705">
    <property type="entry name" value="PDDEXK_1"/>
    <property type="match status" value="1"/>
</dbReference>
<dbReference type="Gene3D" id="3.40.50.300">
    <property type="entry name" value="P-loop containing nucleotide triphosphate hydrolases"/>
    <property type="match status" value="4"/>
</dbReference>
<dbReference type="SUPFAM" id="SSF52540">
    <property type="entry name" value="P-loop containing nucleoside triphosphate hydrolases"/>
    <property type="match status" value="1"/>
</dbReference>
<dbReference type="Pfam" id="PF13361">
    <property type="entry name" value="UvrD_C"/>
    <property type="match status" value="1"/>
</dbReference>
<dbReference type="AlphaFoldDB" id="R1CD63"/>
<keyword evidence="5 14" id="KW-0347">Helicase</keyword>
<keyword evidence="7 14" id="KW-0067">ATP-binding</keyword>
<feature type="domain" description="UvrD-like helicase ATP-binding" evidence="16">
    <location>
        <begin position="1"/>
        <end position="426"/>
    </location>
</feature>
<proteinExistence type="predicted"/>
<evidence type="ECO:0000256" key="9">
    <source>
        <dbReference type="ARBA" id="ARBA00023204"/>
    </source>
</evidence>
<dbReference type="PATRIC" id="fig|1304284.3.peg.1683"/>
<dbReference type="Gene3D" id="3.90.320.10">
    <property type="match status" value="1"/>
</dbReference>
<feature type="binding site" evidence="14">
    <location>
        <begin position="22"/>
        <end position="29"/>
    </location>
    <ligand>
        <name>ATP</name>
        <dbReference type="ChEBI" id="CHEBI:30616"/>
    </ligand>
</feature>
<keyword evidence="15" id="KW-0175">Coiled coil</keyword>
<dbReference type="EMBL" id="ARZA01000196">
    <property type="protein sequence ID" value="EOD00240.1"/>
    <property type="molecule type" value="Genomic_DNA"/>
</dbReference>
<dbReference type="CDD" id="cd17932">
    <property type="entry name" value="DEXQc_UvrD"/>
    <property type="match status" value="1"/>
</dbReference>
<keyword evidence="8" id="KW-0238">DNA-binding</keyword>
<feature type="domain" description="UvrD-like helicase C-terminal" evidence="17">
    <location>
        <begin position="427"/>
        <end position="716"/>
    </location>
</feature>
<keyword evidence="1" id="KW-0540">Nuclease</keyword>
<evidence type="ECO:0000313" key="18">
    <source>
        <dbReference type="EMBL" id="EOD00240.1"/>
    </source>
</evidence>
<keyword evidence="4 14" id="KW-0378">Hydrolase</keyword>
<dbReference type="Proteomes" id="UP000013378">
    <property type="component" value="Unassembled WGS sequence"/>
</dbReference>
<evidence type="ECO:0000313" key="19">
    <source>
        <dbReference type="Proteomes" id="UP000013378"/>
    </source>
</evidence>
<sequence>MNLTDSQRKAVETIDKNVAVNAGAGSGKTRVLVERYIYILENGVLEKDKEIESILAITFTNKAAAEMKERVRKSVSEKIVEDKKWKRIYMDIDRAQISTIHSFCSKILRENPIESKLTPGFSVLEDYEADNILKEIIETYINEGLEKDHDMFKFFRYFTADSLDKSNNSIIDNIKNLYNKIRSTGFSFIEVKNITLNTIDNLEVDISLIEDIKQKFIYLMSKARKNSKFAKLEKDNIWIQFKDEHVTEIDNIVIDTLKYLSQNIGKMKNEEETIKELKRSISEIVKIEEKNKRHIYEKLLDILIDIDTRYSEEKRRRGVLDYEDLQLRVLKLLDNNEIRKKYQKKFRYIMVDEFQDTNELQKKIIYKLCSENSKLDRQNLFVVGDPKQSIYRFRGADVEVFYDVMNDINEVSNIEPITLEDNFRTVDSVMGFINSIFERVMGDAYDKLRPNKESSNKVDVEVLECEDLQIPEEENKAEYVKKYESELIAKRIKKLVEKDGYRYRDIALLFRSTTDNSIYEEALKQYGIPFYNIGSGGFFKRQEIIDIINALKAINNRFDTLSVVATLRSPMFGLSDNTLYWILRDTTSDILERLNEDIHNISKEEREKVKKAYEILTRLNNIKSFVKVYDLINELIEKTYYIETCMLKFGNKQTMANIVKFTEMAREFSQRNNSDLQGFLDYIDNKIKNDIDEGQAQVESEEGNTVKIMTIHKSKGLQFKVVIVPQLSKQFNFSYPNILFDKKKGIGIKHPNKLGKPDKETSHLYKDILEAHKEKDMEENKRILYVAMTRAEEKLIIGNQSTERLRESFKKLIQEHLEYGEFERINNIEVEKGEFKQIVGIDIDEEKPFDKNIVPLLKTYNEFNSKSFNRFTVTQYMTFNECQRKFYMTYYKGLPSDESFIDSEYDTYNVLIDPAIKGQIVHKICETYSTGMDVKELTKNVVKAYNIEPSNEILDHLRLYVDNYIKHYRDDYDHIFNEKEFYYRIKDKYIYGIIDRVNIKGNTAEIIDFKTNRYNNKQDIVNKYASQIQLYTSAFKDIYDIEVKRAGLMMLETGEFIEIDIDKQSLDNNKKALQEFIQFVNDNKEISMYKKGNAGCKYCRFNGLCTD</sequence>
<dbReference type="InterPro" id="IPR038726">
    <property type="entry name" value="PDDEXK_AddAB-type"/>
</dbReference>
<dbReference type="EC" id="5.6.2.4" evidence="12"/>
<dbReference type="InterPro" id="IPR027417">
    <property type="entry name" value="P-loop_NTPase"/>
</dbReference>
<keyword evidence="19" id="KW-1185">Reference proteome</keyword>
<dbReference type="Pfam" id="PF00580">
    <property type="entry name" value="UvrD-helicase"/>
    <property type="match status" value="1"/>
</dbReference>
<dbReference type="GO" id="GO:0005829">
    <property type="term" value="C:cytosol"/>
    <property type="evidence" value="ECO:0007669"/>
    <property type="project" value="TreeGrafter"/>
</dbReference>
<protein>
    <recommendedName>
        <fullName evidence="12">DNA 3'-5' helicase</fullName>
        <ecNumber evidence="12">5.6.2.4</ecNumber>
    </recommendedName>
</protein>
<dbReference type="PANTHER" id="PTHR11070">
    <property type="entry name" value="UVRD / RECB / PCRA DNA HELICASE FAMILY MEMBER"/>
    <property type="match status" value="1"/>
</dbReference>